<dbReference type="EMBL" id="AHNR02000010">
    <property type="protein sequence ID" value="EKR56917.1"/>
    <property type="molecule type" value="Genomic_DNA"/>
</dbReference>
<evidence type="ECO:0000313" key="2">
    <source>
        <dbReference type="Proteomes" id="UP000001340"/>
    </source>
</evidence>
<accession>A0A0E2D9X8</accession>
<dbReference type="Proteomes" id="UP000001340">
    <property type="component" value="Unassembled WGS sequence"/>
</dbReference>
<sequence>MRKSFLKIGTPTISEFVRKIVICGSSHILGIEITTFFRKMNHGFPYVELTLKL</sequence>
<comment type="caution">
    <text evidence="1">The sequence shown here is derived from an EMBL/GenBank/DDBJ whole genome shotgun (WGS) entry which is preliminary data.</text>
</comment>
<reference evidence="1 2" key="1">
    <citation type="submission" date="2012-10" db="EMBL/GenBank/DDBJ databases">
        <authorList>
            <person name="Harkins D.M."/>
            <person name="Durkin A.S."/>
            <person name="Brinkac L.M."/>
            <person name="Haft D.H."/>
            <person name="Selengut J.D."/>
            <person name="Sanka R."/>
            <person name="DePew J."/>
            <person name="Purushe J."/>
            <person name="Chanthongthip A."/>
            <person name="Lattana O."/>
            <person name="Phetsouvanh R."/>
            <person name="Newton P.N."/>
            <person name="Vinetz J.M."/>
            <person name="Sutton G.G."/>
            <person name="Nierman W.C."/>
            <person name="Fouts D.E."/>
        </authorList>
    </citation>
    <scope>NUCLEOTIDE SEQUENCE [LARGE SCALE GENOMIC DNA]</scope>
    <source>
        <strain evidence="1 2">UI 12758</strain>
    </source>
</reference>
<gene>
    <name evidence="1" type="ORF">LEP1GSC105_4203</name>
</gene>
<protein>
    <submittedName>
        <fullName evidence="1">Uncharacterized protein</fullName>
    </submittedName>
</protein>
<name>A0A0E2D9X8_LEPIR</name>
<proteinExistence type="predicted"/>
<dbReference type="AlphaFoldDB" id="A0A0E2D9X8"/>
<organism evidence="1 2">
    <name type="scientific">Leptospira interrogans str. UI 12758</name>
    <dbReference type="NCBI Taxonomy" id="1049938"/>
    <lineage>
        <taxon>Bacteria</taxon>
        <taxon>Pseudomonadati</taxon>
        <taxon>Spirochaetota</taxon>
        <taxon>Spirochaetia</taxon>
        <taxon>Leptospirales</taxon>
        <taxon>Leptospiraceae</taxon>
        <taxon>Leptospira</taxon>
    </lineage>
</organism>
<evidence type="ECO:0000313" key="1">
    <source>
        <dbReference type="EMBL" id="EKR56917.1"/>
    </source>
</evidence>